<dbReference type="EMBL" id="LXQA010144047">
    <property type="protein sequence ID" value="MCI24873.1"/>
    <property type="molecule type" value="Genomic_DNA"/>
</dbReference>
<dbReference type="Proteomes" id="UP000265520">
    <property type="component" value="Unassembled WGS sequence"/>
</dbReference>
<evidence type="ECO:0000313" key="1">
    <source>
        <dbReference type="EMBL" id="MCI24873.1"/>
    </source>
</evidence>
<reference evidence="1 2" key="1">
    <citation type="journal article" date="2018" name="Front. Plant Sci.">
        <title>Red Clover (Trifolium pratense) and Zigzag Clover (T. medium) - A Picture of Genomic Similarities and Differences.</title>
        <authorList>
            <person name="Dluhosova J."/>
            <person name="Istvanek J."/>
            <person name="Nedelnik J."/>
            <person name="Repkova J."/>
        </authorList>
    </citation>
    <scope>NUCLEOTIDE SEQUENCE [LARGE SCALE GENOMIC DNA]</scope>
    <source>
        <strain evidence="2">cv. 10/8</strain>
        <tissue evidence="1">Leaf</tissue>
    </source>
</reference>
<name>A0A392QKD5_9FABA</name>
<feature type="non-terminal residue" evidence="1">
    <location>
        <position position="15"/>
    </location>
</feature>
<sequence length="15" mass="1760">MDNSGLQMRLHKMKA</sequence>
<protein>
    <submittedName>
        <fullName evidence="1">Uncharacterized protein</fullName>
    </submittedName>
</protein>
<organism evidence="1 2">
    <name type="scientific">Trifolium medium</name>
    <dbReference type="NCBI Taxonomy" id="97028"/>
    <lineage>
        <taxon>Eukaryota</taxon>
        <taxon>Viridiplantae</taxon>
        <taxon>Streptophyta</taxon>
        <taxon>Embryophyta</taxon>
        <taxon>Tracheophyta</taxon>
        <taxon>Spermatophyta</taxon>
        <taxon>Magnoliopsida</taxon>
        <taxon>eudicotyledons</taxon>
        <taxon>Gunneridae</taxon>
        <taxon>Pentapetalae</taxon>
        <taxon>rosids</taxon>
        <taxon>fabids</taxon>
        <taxon>Fabales</taxon>
        <taxon>Fabaceae</taxon>
        <taxon>Papilionoideae</taxon>
        <taxon>50 kb inversion clade</taxon>
        <taxon>NPAAA clade</taxon>
        <taxon>Hologalegina</taxon>
        <taxon>IRL clade</taxon>
        <taxon>Trifolieae</taxon>
        <taxon>Trifolium</taxon>
    </lineage>
</organism>
<accession>A0A392QKD5</accession>
<evidence type="ECO:0000313" key="2">
    <source>
        <dbReference type="Proteomes" id="UP000265520"/>
    </source>
</evidence>
<keyword evidence="2" id="KW-1185">Reference proteome</keyword>
<proteinExistence type="predicted"/>
<comment type="caution">
    <text evidence="1">The sequence shown here is derived from an EMBL/GenBank/DDBJ whole genome shotgun (WGS) entry which is preliminary data.</text>
</comment>